<dbReference type="Gene3D" id="3.30.450.380">
    <property type="match status" value="1"/>
</dbReference>
<evidence type="ECO:0000313" key="4">
    <source>
        <dbReference type="Proteomes" id="UP000319557"/>
    </source>
</evidence>
<dbReference type="GO" id="GO:0016887">
    <property type="term" value="F:ATP hydrolysis activity"/>
    <property type="evidence" value="ECO:0007669"/>
    <property type="project" value="InterPro"/>
</dbReference>
<dbReference type="PANTHER" id="PTHR30486:SF15">
    <property type="entry name" value="TYPE II_IV SECRETION SYSTEM ATPASE"/>
    <property type="match status" value="1"/>
</dbReference>
<evidence type="ECO:0000313" key="3">
    <source>
        <dbReference type="EMBL" id="QDS85892.1"/>
    </source>
</evidence>
<proteinExistence type="inferred from homology"/>
<keyword evidence="4" id="KW-1185">Reference proteome</keyword>
<dbReference type="InterPro" id="IPR001482">
    <property type="entry name" value="T2SS/T4SS_dom"/>
</dbReference>
<gene>
    <name evidence="3" type="ORF">EC9_00490</name>
</gene>
<protein>
    <submittedName>
        <fullName evidence="3">Conjugal transfer protein</fullName>
    </submittedName>
</protein>
<dbReference type="Proteomes" id="UP000319557">
    <property type="component" value="Chromosome"/>
</dbReference>
<dbReference type="OrthoDB" id="9810761at2"/>
<name>A0A517LTE1_9BACT</name>
<dbReference type="AlphaFoldDB" id="A0A517LTE1"/>
<dbReference type="InterPro" id="IPR050921">
    <property type="entry name" value="T4SS_GSP_E_ATPase"/>
</dbReference>
<dbReference type="EMBL" id="CP036261">
    <property type="protein sequence ID" value="QDS85892.1"/>
    <property type="molecule type" value="Genomic_DNA"/>
</dbReference>
<dbReference type="KEGG" id="ruv:EC9_00490"/>
<dbReference type="PANTHER" id="PTHR30486">
    <property type="entry name" value="TWITCHING MOTILITY PROTEIN PILT"/>
    <property type="match status" value="1"/>
</dbReference>
<accession>A0A517LTE1</accession>
<reference evidence="3 4" key="1">
    <citation type="submission" date="2019-02" db="EMBL/GenBank/DDBJ databases">
        <title>Deep-cultivation of Planctomycetes and their phenomic and genomic characterization uncovers novel biology.</title>
        <authorList>
            <person name="Wiegand S."/>
            <person name="Jogler M."/>
            <person name="Boedeker C."/>
            <person name="Pinto D."/>
            <person name="Vollmers J."/>
            <person name="Rivas-Marin E."/>
            <person name="Kohn T."/>
            <person name="Peeters S.H."/>
            <person name="Heuer A."/>
            <person name="Rast P."/>
            <person name="Oberbeckmann S."/>
            <person name="Bunk B."/>
            <person name="Jeske O."/>
            <person name="Meyerdierks A."/>
            <person name="Storesund J.E."/>
            <person name="Kallscheuer N."/>
            <person name="Luecker S."/>
            <person name="Lage O.M."/>
            <person name="Pohl T."/>
            <person name="Merkel B.J."/>
            <person name="Hornburger P."/>
            <person name="Mueller R.-W."/>
            <person name="Bruemmer F."/>
            <person name="Labrenz M."/>
            <person name="Spormann A.M."/>
            <person name="Op den Camp H."/>
            <person name="Overmann J."/>
            <person name="Amann R."/>
            <person name="Jetten M.S.M."/>
            <person name="Mascher T."/>
            <person name="Medema M.H."/>
            <person name="Devos D.P."/>
            <person name="Kaster A.-K."/>
            <person name="Ovreas L."/>
            <person name="Rohde M."/>
            <person name="Galperin M.Y."/>
            <person name="Jogler C."/>
        </authorList>
    </citation>
    <scope>NUCLEOTIDE SEQUENCE [LARGE SCALE GENOMIC DNA]</scope>
    <source>
        <strain evidence="3 4">EC9</strain>
    </source>
</reference>
<sequence length="449" mass="50111">MNQATLSPSNSIERRERLQRVRGEIHDQLVARIDMSALRNIKPELMREQLRLGAQELCRFHSDLLTHAEQEEIVEDLLYEMLGLGPIEVLMNDPTISDILINGPSSVFVERRGMLEETQVRFQSLDHLVNIVQRVASRVGRRIDESSPMVDARLPDGSRLNAVIRPLALEGALVSIRKFATRPMTAADFVKRRVATPEMLGFLAACIAAKLNIVISGGTGSGKTTLLNMLSSHIPQGERIATIEDAAELQLQQSHVARMETRPANLEGRGEVTASDLLKNALRMRPDRIIIGECRGVEAFDMLQAMSTGHAGSMTTIHSNDTRDAINRLEMLVGMAAPELPMWFVHRQIASSINIVIQTHRMAGGTRKITQISEITGTQNDAINMHDLFTFQQTGVGENGQVEGHFEASGIMPKCLPRLRSAGVHIDADMFRQRRMEVDMDQMQEYRIQ</sequence>
<evidence type="ECO:0000259" key="2">
    <source>
        <dbReference type="Pfam" id="PF00437"/>
    </source>
</evidence>
<dbReference type="RefSeq" id="WP_145341351.1">
    <property type="nucleotide sequence ID" value="NZ_CP036261.1"/>
</dbReference>
<dbReference type="Pfam" id="PF00437">
    <property type="entry name" value="T2SSE"/>
    <property type="match status" value="1"/>
</dbReference>
<dbReference type="SUPFAM" id="SSF52540">
    <property type="entry name" value="P-loop containing nucleoside triphosphate hydrolases"/>
    <property type="match status" value="1"/>
</dbReference>
<evidence type="ECO:0000256" key="1">
    <source>
        <dbReference type="ARBA" id="ARBA00006611"/>
    </source>
</evidence>
<feature type="domain" description="Bacterial type II secretion system protein E" evidence="2">
    <location>
        <begin position="83"/>
        <end position="358"/>
    </location>
</feature>
<organism evidence="3 4">
    <name type="scientific">Rosistilla ulvae</name>
    <dbReference type="NCBI Taxonomy" id="1930277"/>
    <lineage>
        <taxon>Bacteria</taxon>
        <taxon>Pseudomonadati</taxon>
        <taxon>Planctomycetota</taxon>
        <taxon>Planctomycetia</taxon>
        <taxon>Pirellulales</taxon>
        <taxon>Pirellulaceae</taxon>
        <taxon>Rosistilla</taxon>
    </lineage>
</organism>
<dbReference type="Gene3D" id="3.40.50.300">
    <property type="entry name" value="P-loop containing nucleotide triphosphate hydrolases"/>
    <property type="match status" value="1"/>
</dbReference>
<dbReference type="InterPro" id="IPR027417">
    <property type="entry name" value="P-loop_NTPase"/>
</dbReference>
<comment type="similarity">
    <text evidence="1">Belongs to the GSP E family.</text>
</comment>
<dbReference type="CDD" id="cd01130">
    <property type="entry name" value="VirB11-like_ATPase"/>
    <property type="match status" value="1"/>
</dbReference>